<evidence type="ECO:0000313" key="2">
    <source>
        <dbReference type="Proteomes" id="UP000011115"/>
    </source>
</evidence>
<dbReference type="Gramene" id="PGSC0003DMT400059478">
    <property type="protein sequence ID" value="PGSC0003DMT400059478"/>
    <property type="gene ID" value="PGSC0003DMG401023109"/>
</dbReference>
<dbReference type="STRING" id="4113.M1C4A7"/>
<dbReference type="InParanoid" id="M1C4A7"/>
<evidence type="ECO:0000313" key="1">
    <source>
        <dbReference type="EnsemblPlants" id="PGSC0003DMT400059478"/>
    </source>
</evidence>
<dbReference type="ExpressionAtlas" id="M1C4A7">
    <property type="expression patterns" value="baseline"/>
</dbReference>
<dbReference type="Proteomes" id="UP000011115">
    <property type="component" value="Unassembled WGS sequence"/>
</dbReference>
<accession>M1C4A7</accession>
<organism evidence="1 2">
    <name type="scientific">Solanum tuberosum</name>
    <name type="common">Potato</name>
    <dbReference type="NCBI Taxonomy" id="4113"/>
    <lineage>
        <taxon>Eukaryota</taxon>
        <taxon>Viridiplantae</taxon>
        <taxon>Streptophyta</taxon>
        <taxon>Embryophyta</taxon>
        <taxon>Tracheophyta</taxon>
        <taxon>Spermatophyta</taxon>
        <taxon>Magnoliopsida</taxon>
        <taxon>eudicotyledons</taxon>
        <taxon>Gunneridae</taxon>
        <taxon>Pentapetalae</taxon>
        <taxon>asterids</taxon>
        <taxon>lamiids</taxon>
        <taxon>Solanales</taxon>
        <taxon>Solanaceae</taxon>
        <taxon>Solanoideae</taxon>
        <taxon>Solaneae</taxon>
        <taxon>Solanum</taxon>
    </lineage>
</organism>
<dbReference type="EnsemblPlants" id="PGSC0003DMT400059478">
    <property type="protein sequence ID" value="PGSC0003DMT400059478"/>
    <property type="gene ID" value="PGSC0003DMG401023109"/>
</dbReference>
<dbReference type="AlphaFoldDB" id="M1C4A7"/>
<dbReference type="HOGENOM" id="CLU_135309_0_0_1"/>
<reference evidence="2" key="1">
    <citation type="journal article" date="2011" name="Nature">
        <title>Genome sequence and analysis of the tuber crop potato.</title>
        <authorList>
            <consortium name="The Potato Genome Sequencing Consortium"/>
        </authorList>
    </citation>
    <scope>NUCLEOTIDE SEQUENCE [LARGE SCALE GENOMIC DNA]</scope>
    <source>
        <strain evidence="2">cv. DM1-3 516 R44</strain>
    </source>
</reference>
<proteinExistence type="predicted"/>
<keyword evidence="2" id="KW-1185">Reference proteome</keyword>
<sequence length="168" mass="19173">MISINLETDWIEDLEYNAVDHMEKQEFYVNSMKQEIFEDVYTSDMVASIEEIKEVDHEHAVFETMYANGNLYVKNIEKDLGEVEFSNQSPAISRSFTSLDKILKANGDDEDQIDVEDGCISGETNGMTFKISKVDNQIIEELERKFGSGSYYGVESSQMKSPSIVELH</sequence>
<reference evidence="1" key="2">
    <citation type="submission" date="2015-06" db="UniProtKB">
        <authorList>
            <consortium name="EnsemblPlants"/>
        </authorList>
    </citation>
    <scope>IDENTIFICATION</scope>
    <source>
        <strain evidence="1">DM1-3 516 R44</strain>
    </source>
</reference>
<name>M1C4A7_SOLTU</name>
<protein>
    <submittedName>
        <fullName evidence="1">Uncharacterized protein</fullName>
    </submittedName>
</protein>
<dbReference type="PaxDb" id="4113-PGSC0003DMT400059478"/>